<keyword evidence="2" id="KW-1133">Transmembrane helix</keyword>
<sequence>MRAVEASEVNEHNQGTSEASAAPMELYGRVDAPLGQRLALARERRGWSHADVASRLKLPVKLIARLESDNYEGLTQGVFLRGYLGSYARLVGVPDEQAASVAAAHTQAAPLVATGTISRSRYLFERYSVSATYLVLTAIIVVPAVWLATHGGLEQNLARTTPLDPPVNIVAAPVRDAVASSEPSADVATTETAMTAAADTKPAQAVVSAPVDQPPVIASMTPFTSAPNQAPESAPAESAPVSAAVVGSGAHTLDLKLSQQSWVEITAADGRKLEYGMLAAGTEHSYRSDGPLSVRLGNVQGAVVRSDGNIVDLAPFQRGNVAHVKLFGGASAGISRVEQ</sequence>
<dbReference type="EMBL" id="BAAAEU010000002">
    <property type="protein sequence ID" value="GAA0707032.1"/>
    <property type="molecule type" value="Genomic_DNA"/>
</dbReference>
<dbReference type="InterPro" id="IPR025194">
    <property type="entry name" value="RodZ-like_C"/>
</dbReference>
<keyword evidence="2" id="KW-0472">Membrane</keyword>
<reference evidence="5" key="1">
    <citation type="journal article" date="2019" name="Int. J. Syst. Evol. Microbiol.">
        <title>The Global Catalogue of Microorganisms (GCM) 10K type strain sequencing project: providing services to taxonomists for standard genome sequencing and annotation.</title>
        <authorList>
            <consortium name="The Broad Institute Genomics Platform"/>
            <consortium name="The Broad Institute Genome Sequencing Center for Infectious Disease"/>
            <person name="Wu L."/>
            <person name="Ma J."/>
        </authorList>
    </citation>
    <scope>NUCLEOTIDE SEQUENCE [LARGE SCALE GENOMIC DNA]</scope>
    <source>
        <strain evidence="5">JCM 15421</strain>
    </source>
</reference>
<protein>
    <recommendedName>
        <fullName evidence="3">Cytoskeleton protein RodZ-like C-terminal domain-containing protein</fullName>
    </recommendedName>
</protein>
<dbReference type="InterPro" id="IPR050400">
    <property type="entry name" value="Bact_Cytoskel_RodZ"/>
</dbReference>
<evidence type="ECO:0000256" key="1">
    <source>
        <dbReference type="SAM" id="MobiDB-lite"/>
    </source>
</evidence>
<keyword evidence="5" id="KW-1185">Reference proteome</keyword>
<gene>
    <name evidence="4" type="ORF">GCM10009105_05460</name>
</gene>
<evidence type="ECO:0000313" key="4">
    <source>
        <dbReference type="EMBL" id="GAA0707032.1"/>
    </source>
</evidence>
<accession>A0ABP3TIP0</accession>
<keyword evidence="2" id="KW-0812">Transmembrane</keyword>
<dbReference type="PANTHER" id="PTHR34475:SF1">
    <property type="entry name" value="CYTOSKELETON PROTEIN RODZ"/>
    <property type="match status" value="1"/>
</dbReference>
<evidence type="ECO:0000313" key="5">
    <source>
        <dbReference type="Proteomes" id="UP001501523"/>
    </source>
</evidence>
<comment type="caution">
    <text evidence="4">The sequence shown here is derived from an EMBL/GenBank/DDBJ whole genome shotgun (WGS) entry which is preliminary data.</text>
</comment>
<dbReference type="Pfam" id="PF13464">
    <property type="entry name" value="RodZ_C"/>
    <property type="match status" value="1"/>
</dbReference>
<evidence type="ECO:0000259" key="3">
    <source>
        <dbReference type="Pfam" id="PF13464"/>
    </source>
</evidence>
<feature type="transmembrane region" description="Helical" evidence="2">
    <location>
        <begin position="127"/>
        <end position="148"/>
    </location>
</feature>
<proteinExistence type="predicted"/>
<dbReference type="Gene3D" id="1.10.260.40">
    <property type="entry name" value="lambda repressor-like DNA-binding domains"/>
    <property type="match status" value="1"/>
</dbReference>
<dbReference type="Pfam" id="PF13413">
    <property type="entry name" value="HTH_25"/>
    <property type="match status" value="1"/>
</dbReference>
<evidence type="ECO:0000256" key="2">
    <source>
        <dbReference type="SAM" id="Phobius"/>
    </source>
</evidence>
<dbReference type="InterPro" id="IPR001387">
    <property type="entry name" value="Cro/C1-type_HTH"/>
</dbReference>
<dbReference type="Proteomes" id="UP001501523">
    <property type="component" value="Unassembled WGS sequence"/>
</dbReference>
<organism evidence="4 5">
    <name type="scientific">Dokdonella soli</name>
    <dbReference type="NCBI Taxonomy" id="529810"/>
    <lineage>
        <taxon>Bacteria</taxon>
        <taxon>Pseudomonadati</taxon>
        <taxon>Pseudomonadota</taxon>
        <taxon>Gammaproteobacteria</taxon>
        <taxon>Lysobacterales</taxon>
        <taxon>Rhodanobacteraceae</taxon>
        <taxon>Dokdonella</taxon>
    </lineage>
</organism>
<name>A0ABP3TIP0_9GAMM</name>
<dbReference type="InterPro" id="IPR010982">
    <property type="entry name" value="Lambda_DNA-bd_dom_sf"/>
</dbReference>
<feature type="region of interest" description="Disordered" evidence="1">
    <location>
        <begin position="1"/>
        <end position="22"/>
    </location>
</feature>
<dbReference type="PANTHER" id="PTHR34475">
    <property type="match status" value="1"/>
</dbReference>
<dbReference type="CDD" id="cd00093">
    <property type="entry name" value="HTH_XRE"/>
    <property type="match status" value="1"/>
</dbReference>
<dbReference type="SUPFAM" id="SSF47413">
    <property type="entry name" value="lambda repressor-like DNA-binding domains"/>
    <property type="match status" value="1"/>
</dbReference>
<feature type="domain" description="Cytoskeleton protein RodZ-like C-terminal" evidence="3">
    <location>
        <begin position="255"/>
        <end position="324"/>
    </location>
</feature>